<dbReference type="Gene3D" id="3.30.420.10">
    <property type="entry name" value="Ribonuclease H-like superfamily/Ribonuclease H"/>
    <property type="match status" value="1"/>
</dbReference>
<evidence type="ECO:0000256" key="3">
    <source>
        <dbReference type="ARBA" id="ARBA00022679"/>
    </source>
</evidence>
<comment type="caution">
    <text evidence="11">The sequence shown here is derived from an EMBL/GenBank/DDBJ whole genome shotgun (WGS) entry which is preliminary data.</text>
</comment>
<dbReference type="GO" id="GO:0042575">
    <property type="term" value="C:DNA polymerase complex"/>
    <property type="evidence" value="ECO:0007669"/>
    <property type="project" value="UniProtKB-ARBA"/>
</dbReference>
<comment type="catalytic activity">
    <reaction evidence="8">
        <text>DNA(n) + a 2'-deoxyribonucleoside 5'-triphosphate = DNA(n+1) + diphosphate</text>
        <dbReference type="Rhea" id="RHEA:22508"/>
        <dbReference type="Rhea" id="RHEA-COMP:17339"/>
        <dbReference type="Rhea" id="RHEA-COMP:17340"/>
        <dbReference type="ChEBI" id="CHEBI:33019"/>
        <dbReference type="ChEBI" id="CHEBI:61560"/>
        <dbReference type="ChEBI" id="CHEBI:173112"/>
        <dbReference type="EC" id="2.7.7.7"/>
    </reaction>
</comment>
<keyword evidence="5" id="KW-0235">DNA replication</keyword>
<dbReference type="Gene3D" id="1.10.287.690">
    <property type="entry name" value="Helix hairpin bin"/>
    <property type="match status" value="1"/>
</dbReference>
<evidence type="ECO:0000256" key="6">
    <source>
        <dbReference type="ARBA" id="ARBA00022932"/>
    </source>
</evidence>
<dbReference type="InterPro" id="IPR012337">
    <property type="entry name" value="RNaseH-like_sf"/>
</dbReference>
<dbReference type="PANTHER" id="PTHR33568:SF3">
    <property type="entry name" value="DNA-DIRECTED DNA POLYMERASE"/>
    <property type="match status" value="1"/>
</dbReference>
<evidence type="ECO:0000256" key="1">
    <source>
        <dbReference type="ARBA" id="ARBA00005755"/>
    </source>
</evidence>
<dbReference type="EC" id="2.7.7.7" evidence="2"/>
<reference evidence="11" key="1">
    <citation type="submission" date="2021-07" db="EMBL/GenBank/DDBJ databases">
        <authorList>
            <person name="Catto M.A."/>
            <person name="Jacobson A."/>
            <person name="Kennedy G."/>
            <person name="Labadie P."/>
            <person name="Hunt B.G."/>
            <person name="Srinivasan R."/>
        </authorList>
    </citation>
    <scope>NUCLEOTIDE SEQUENCE</scope>
    <source>
        <strain evidence="11">PL_HMW_Pooled</strain>
        <tissue evidence="11">Head</tissue>
    </source>
</reference>
<protein>
    <recommendedName>
        <fullName evidence="2">DNA-directed DNA polymerase</fullName>
        <ecNumber evidence="2">2.7.7.7</ecNumber>
    </recommendedName>
</protein>
<dbReference type="GO" id="GO:0003887">
    <property type="term" value="F:DNA-directed DNA polymerase activity"/>
    <property type="evidence" value="ECO:0007669"/>
    <property type="project" value="UniProtKB-KW"/>
</dbReference>
<dbReference type="GO" id="GO:0003677">
    <property type="term" value="F:DNA binding"/>
    <property type="evidence" value="ECO:0007669"/>
    <property type="project" value="UniProtKB-KW"/>
</dbReference>
<evidence type="ECO:0000256" key="8">
    <source>
        <dbReference type="ARBA" id="ARBA00049244"/>
    </source>
</evidence>
<evidence type="ECO:0000256" key="9">
    <source>
        <dbReference type="SAM" id="MobiDB-lite"/>
    </source>
</evidence>
<name>A0AAE1HEG0_9NEOP</name>
<dbReference type="InterPro" id="IPR004868">
    <property type="entry name" value="DNA-dir_DNA_pol_B_mt/vir"/>
</dbReference>
<dbReference type="InterPro" id="IPR036397">
    <property type="entry name" value="RNaseH_sf"/>
</dbReference>
<organism evidence="11 12">
    <name type="scientific">Frankliniella fusca</name>
    <dbReference type="NCBI Taxonomy" id="407009"/>
    <lineage>
        <taxon>Eukaryota</taxon>
        <taxon>Metazoa</taxon>
        <taxon>Ecdysozoa</taxon>
        <taxon>Arthropoda</taxon>
        <taxon>Hexapoda</taxon>
        <taxon>Insecta</taxon>
        <taxon>Pterygota</taxon>
        <taxon>Neoptera</taxon>
        <taxon>Paraneoptera</taxon>
        <taxon>Thysanoptera</taxon>
        <taxon>Terebrantia</taxon>
        <taxon>Thripoidea</taxon>
        <taxon>Thripidae</taxon>
        <taxon>Frankliniella</taxon>
    </lineage>
</organism>
<dbReference type="Gene3D" id="3.40.960.10">
    <property type="entry name" value="VSR Endonuclease"/>
    <property type="match status" value="1"/>
</dbReference>
<dbReference type="SUPFAM" id="SSF56672">
    <property type="entry name" value="DNA/RNA polymerases"/>
    <property type="match status" value="1"/>
</dbReference>
<dbReference type="Pfam" id="PF03175">
    <property type="entry name" value="DNA_pol_B_2"/>
    <property type="match status" value="2"/>
</dbReference>
<proteinExistence type="inferred from homology"/>
<evidence type="ECO:0000256" key="4">
    <source>
        <dbReference type="ARBA" id="ARBA00022695"/>
    </source>
</evidence>
<feature type="compositionally biased region" description="Pro residues" evidence="9">
    <location>
        <begin position="90"/>
        <end position="124"/>
    </location>
</feature>
<keyword evidence="7" id="KW-0238">DNA-binding</keyword>
<dbReference type="InterPro" id="IPR023211">
    <property type="entry name" value="DNA_pol_palm_dom_sf"/>
</dbReference>
<keyword evidence="12" id="KW-1185">Reference proteome</keyword>
<dbReference type="Proteomes" id="UP001219518">
    <property type="component" value="Unassembled WGS sequence"/>
</dbReference>
<dbReference type="EMBL" id="JAHWGI010000981">
    <property type="protein sequence ID" value="KAK3919767.1"/>
    <property type="molecule type" value="Genomic_DNA"/>
</dbReference>
<evidence type="ECO:0000256" key="2">
    <source>
        <dbReference type="ARBA" id="ARBA00012417"/>
    </source>
</evidence>
<dbReference type="PANTHER" id="PTHR33568">
    <property type="entry name" value="DNA POLYMERASE"/>
    <property type="match status" value="1"/>
</dbReference>
<evidence type="ECO:0000313" key="12">
    <source>
        <dbReference type="Proteomes" id="UP001219518"/>
    </source>
</evidence>
<dbReference type="SUPFAM" id="SSF53098">
    <property type="entry name" value="Ribonuclease H-like"/>
    <property type="match status" value="1"/>
</dbReference>
<evidence type="ECO:0000256" key="5">
    <source>
        <dbReference type="ARBA" id="ARBA00022705"/>
    </source>
</evidence>
<feature type="domain" description="DNA-directed DNA polymerase family B mitochondria/virus" evidence="10">
    <location>
        <begin position="952"/>
        <end position="1130"/>
    </location>
</feature>
<reference evidence="11" key="2">
    <citation type="journal article" date="2023" name="BMC Genomics">
        <title>Pest status, molecular evolution, and epigenetic factors derived from the genome assembly of Frankliniella fusca, a thysanopteran phytovirus vector.</title>
        <authorList>
            <person name="Catto M.A."/>
            <person name="Labadie P.E."/>
            <person name="Jacobson A.L."/>
            <person name="Kennedy G.G."/>
            <person name="Srinivasan R."/>
            <person name="Hunt B.G."/>
        </authorList>
    </citation>
    <scope>NUCLEOTIDE SEQUENCE</scope>
    <source>
        <strain evidence="11">PL_HMW_Pooled</strain>
    </source>
</reference>
<dbReference type="Gene3D" id="3.90.1600.10">
    <property type="entry name" value="Palm domain of DNA polymerase"/>
    <property type="match status" value="1"/>
</dbReference>
<keyword evidence="6" id="KW-0239">DNA-directed DNA polymerase</keyword>
<evidence type="ECO:0000256" key="7">
    <source>
        <dbReference type="ARBA" id="ARBA00023125"/>
    </source>
</evidence>
<accession>A0AAE1HEG0</accession>
<evidence type="ECO:0000259" key="10">
    <source>
        <dbReference type="Pfam" id="PF03175"/>
    </source>
</evidence>
<dbReference type="GO" id="GO:0000166">
    <property type="term" value="F:nucleotide binding"/>
    <property type="evidence" value="ECO:0007669"/>
    <property type="project" value="InterPro"/>
</dbReference>
<keyword evidence="4" id="KW-0548">Nucleotidyltransferase</keyword>
<comment type="similarity">
    <text evidence="1">Belongs to the DNA polymerase type-B family.</text>
</comment>
<evidence type="ECO:0000313" key="11">
    <source>
        <dbReference type="EMBL" id="KAK3919767.1"/>
    </source>
</evidence>
<gene>
    <name evidence="11" type="ORF">KUF71_008894</name>
</gene>
<feature type="region of interest" description="Disordered" evidence="9">
    <location>
        <begin position="83"/>
        <end position="149"/>
    </location>
</feature>
<keyword evidence="3" id="KW-0808">Transferase</keyword>
<dbReference type="InterPro" id="IPR043502">
    <property type="entry name" value="DNA/RNA_pol_sf"/>
</dbReference>
<sequence length="1437" mass="163808">MASLIQQILLEWEEGCFYEEPFLVEAYLEMLTALGDATPENLRDSRLPDFLKAGFAAYLRERGNGDRQAVASYRMALALVSAGSLRQPRSPQPGPPRPPSPQPGPSRPHSPQPGPSRPRSPSPRPAEVAKRPRDEDEDEDEAQPTLEVLQSRERELKRFKTKFREEIVQISGLGDTLRSEEVMEGLFDSLLQRQREAVSAKDDDRVIIEIENADNAENPLWFSMRRADQINGRVVLDKLARVLNSNQAFMAQGQLKVSYIHIPTPEAGGRRVNRVANENMDQWIERKTGPKGSIYSPENTDNMCLTRCVSVLMAHEGMNKRAFYRVKQPNSIIQRDSAKKLCENARIDPTQPCGLDEVRKLQDTLPDYRLCVFTDKEGKECVFKGPYGVGRKNLCLLLHNNHFYAILYPLAAFDRHFTCDRCVVFYNNTGDHRCEGTCWRCLAQGHHDGPLRRCGDCGHQFAGDECFNTHKTVVIPHTDGTKCQTFKFCHGCEKSYSVRRGQRHVCGFVYCTYCKNNVAENHLCYMQPWAEREKKEKWKYITVYYDIETTQHTPVEGKPDTYEHIPNLLVCQAVCEECAHIPQNDYFCRVCKTRQHIFHSLDDPNLNVMGQFFDYLQSFGPKTKILLAAHNSRSFDGVFVTQEAVKRKLKCEITLQGAKILCMEIGHWKFIDSLMFLPMPLSAMPKSFGLTELKKGYWPFMANKPEYYGYEGPLLDKSFYCISSMKKKAAAEFNAWHDEQTSKGFVFNFRRELIEYCISDVTILRQACHAFRSLFEQTAGFDPMFNCMTLSSACMAAFRRNFLKPNTIGIVPPGGYHGRGKQSHMALKWLDYESHKLGKVISTIYTDREISVLGRRVDGYVEIPLLDGGVERRIYQFHGCYWHQCPAHFPANEDSGENRYEATQRLTSLFRRSGYTVVEKWECEFNHEQHTDADTKAYFQAHPTTRTPPLQLRDALAGGRTSALKWHYKADLAKGEKIKMADVISEYPNANLRGEYPYGHPTLYLEGDPHMPPLDTWNGVVKCTVLPPRDLYLPVLPYKAKGKLMFPLCRTCVEEENTELCHHNDPQQRQLTDSWCAPELLLALREKGYKLVAVHEVYQYPHTSKYNPDTQEDGLLSAYVRRFMALKIQASGWPVDCDTEEKKAQFVEDTLKHDGVSLDPTKMAKNPALRALSKLMLNSFWGKFGEKTVRPKTEFIYDYDKLINIVTDPAKEVTGLFPLSDECLQATWKPVEDSEVSLPTSSLLHAAFTTCHGRMQLYKYLDVVGERALYHDTDSVAYISRPGEPDLPVGTHLGDLTDQIEEDYGEGSFITEFVAGGPKNYAYKVAVGGDVHNTKVCIKVRGISINTSCDDLVTFDNLKVMVMGSRDKITVPIPHQIARLPGWRIVTRHSTKNWQAVNTKRRRVDVANTVPHGYNGWTMAEEEDQDLLEVLEVLGDA</sequence>
<dbReference type="GO" id="GO:0006260">
    <property type="term" value="P:DNA replication"/>
    <property type="evidence" value="ECO:0007669"/>
    <property type="project" value="UniProtKB-KW"/>
</dbReference>
<feature type="domain" description="DNA-directed DNA polymerase family B mitochondria/virus" evidence="10">
    <location>
        <begin position="626"/>
        <end position="805"/>
    </location>
</feature>